<keyword evidence="1" id="KW-0812">Transmembrane</keyword>
<evidence type="ECO:0000313" key="4">
    <source>
        <dbReference type="Proteomes" id="UP000075391"/>
    </source>
</evidence>
<organism evidence="3 4">
    <name type="scientific">Bdellovibrio bacteriovorus</name>
    <dbReference type="NCBI Taxonomy" id="959"/>
    <lineage>
        <taxon>Bacteria</taxon>
        <taxon>Pseudomonadati</taxon>
        <taxon>Bdellovibrionota</taxon>
        <taxon>Bdellovibrionia</taxon>
        <taxon>Bdellovibrionales</taxon>
        <taxon>Pseudobdellovibrionaceae</taxon>
        <taxon>Bdellovibrio</taxon>
    </lineage>
</organism>
<dbReference type="AlphaFoldDB" id="A0A150WX42"/>
<evidence type="ECO:0000259" key="2">
    <source>
        <dbReference type="Pfam" id="PF01882"/>
    </source>
</evidence>
<proteinExistence type="predicted"/>
<evidence type="ECO:0000313" key="3">
    <source>
        <dbReference type="EMBL" id="KYG70842.1"/>
    </source>
</evidence>
<accession>A0A150WX42</accession>
<keyword evidence="1" id="KW-1133">Transmembrane helix</keyword>
<feature type="transmembrane region" description="Helical" evidence="1">
    <location>
        <begin position="27"/>
        <end position="50"/>
    </location>
</feature>
<name>A0A150WX42_BDEBC</name>
<dbReference type="Proteomes" id="UP000075391">
    <property type="component" value="Unassembled WGS sequence"/>
</dbReference>
<protein>
    <recommendedName>
        <fullName evidence="2">DUF58 domain-containing protein</fullName>
    </recommendedName>
</protein>
<feature type="transmembrane region" description="Helical" evidence="1">
    <location>
        <begin position="56"/>
        <end position="74"/>
    </location>
</feature>
<dbReference type="EMBL" id="LUKF01000001">
    <property type="protein sequence ID" value="KYG70842.1"/>
    <property type="molecule type" value="Genomic_DNA"/>
</dbReference>
<feature type="domain" description="DUF58" evidence="2">
    <location>
        <begin position="209"/>
        <end position="242"/>
    </location>
</feature>
<dbReference type="RefSeq" id="WP_063242592.1">
    <property type="nucleotide sequence ID" value="NZ_LUKF01000001.1"/>
</dbReference>
<dbReference type="OrthoDB" id="5290785at2"/>
<dbReference type="PANTHER" id="PTHR34351">
    <property type="entry name" value="SLR1927 PROTEIN-RELATED"/>
    <property type="match status" value="1"/>
</dbReference>
<evidence type="ECO:0000256" key="1">
    <source>
        <dbReference type="SAM" id="Phobius"/>
    </source>
</evidence>
<dbReference type="PANTHER" id="PTHR34351:SF1">
    <property type="entry name" value="SLR1927 PROTEIN"/>
    <property type="match status" value="1"/>
</dbReference>
<gene>
    <name evidence="3" type="ORF">AZI85_02615</name>
</gene>
<dbReference type="InterPro" id="IPR002881">
    <property type="entry name" value="DUF58"/>
</dbReference>
<dbReference type="Pfam" id="PF01882">
    <property type="entry name" value="DUF58"/>
    <property type="match status" value="1"/>
</dbReference>
<keyword evidence="1" id="KW-0472">Membrane</keyword>
<comment type="caution">
    <text evidence="3">The sequence shown here is derived from an EMBL/GenBank/DDBJ whole genome shotgun (WGS) entry which is preliminary data.</text>
</comment>
<reference evidence="3 4" key="1">
    <citation type="submission" date="2016-03" db="EMBL/GenBank/DDBJ databases">
        <authorList>
            <person name="Ploux O."/>
        </authorList>
    </citation>
    <scope>NUCLEOTIDE SEQUENCE [LARGE SCALE GENOMIC DNA]</scope>
    <source>
        <strain evidence="3 4">BER2</strain>
    </source>
</reference>
<sequence>MASNAAVSGQGLYKKARQFLSKKKTRTYILPTGFGVAFGLMSLVLFFMAVGYSNNLIYIFFFFLISVAFTGTFITNKNVDGVDVIDVHIDEAFCDETSALSVTLKNNAKSPCFQIESYFEKYPETSSRTDLEPQEEDVVLVPFVFKKRGRHLLPRIAVQSTFPFSLLRAWRVFKTPREITVYPARKGEEAFPQNSYAETDSENTGLFREHRTYQSTDSLRRIDWKATARRQELLVKNFEESEKPSLHFSWKQTAHLHDEEARISQLCLWIDEAHKLGHSFSLEVGKHHIAKDQSSAHRKMCLEVLAHLSREDLL</sequence>